<feature type="region of interest" description="Disordered" evidence="1">
    <location>
        <begin position="1"/>
        <end position="114"/>
    </location>
</feature>
<feature type="compositionally biased region" description="Pro residues" evidence="1">
    <location>
        <begin position="47"/>
        <end position="59"/>
    </location>
</feature>
<feature type="compositionally biased region" description="Basic residues" evidence="1">
    <location>
        <begin position="79"/>
        <end position="92"/>
    </location>
</feature>
<dbReference type="AlphaFoldDB" id="A0A6J4QQH1"/>
<organism evidence="2">
    <name type="scientific">uncultured Rubrobacteraceae bacterium</name>
    <dbReference type="NCBI Taxonomy" id="349277"/>
    <lineage>
        <taxon>Bacteria</taxon>
        <taxon>Bacillati</taxon>
        <taxon>Actinomycetota</taxon>
        <taxon>Rubrobacteria</taxon>
        <taxon>Rubrobacterales</taxon>
        <taxon>Rubrobacteraceae</taxon>
        <taxon>environmental samples</taxon>
    </lineage>
</organism>
<reference evidence="2" key="1">
    <citation type="submission" date="2020-02" db="EMBL/GenBank/DDBJ databases">
        <authorList>
            <person name="Meier V. D."/>
        </authorList>
    </citation>
    <scope>NUCLEOTIDE SEQUENCE</scope>
    <source>
        <strain evidence="2">AVDCRST_MAG02</strain>
    </source>
</reference>
<name>A0A6J4QQH1_9ACTN</name>
<evidence type="ECO:0000313" key="2">
    <source>
        <dbReference type="EMBL" id="CAA9451562.1"/>
    </source>
</evidence>
<evidence type="ECO:0000256" key="1">
    <source>
        <dbReference type="SAM" id="MobiDB-lite"/>
    </source>
</evidence>
<dbReference type="EMBL" id="CADCVH010000031">
    <property type="protein sequence ID" value="CAA9451562.1"/>
    <property type="molecule type" value="Genomic_DNA"/>
</dbReference>
<feature type="non-terminal residue" evidence="2">
    <location>
        <position position="1"/>
    </location>
</feature>
<protein>
    <submittedName>
        <fullName evidence="2">Uncharacterized protein</fullName>
    </submittedName>
</protein>
<proteinExistence type="predicted"/>
<sequence>DHHGLVGTDAQDQHNRADGGDGDSPPVPGFSGSPALRPQRPRLPHAPSRPLPAHPPTGPAPQCRKVGLRRVHGPDHRPLARHYGRQQHRHGLHRQDRRTAPDRPAGVGGPRKPL</sequence>
<accession>A0A6J4QQH1</accession>
<feature type="non-terminal residue" evidence="2">
    <location>
        <position position="114"/>
    </location>
</feature>
<gene>
    <name evidence="2" type="ORF">AVDCRST_MAG02-1103</name>
</gene>